<evidence type="ECO:0000256" key="2">
    <source>
        <dbReference type="ARBA" id="ARBA00004584"/>
    </source>
</evidence>
<protein>
    <submittedName>
        <fullName evidence="7">Mis6-domain-containing protein</fullName>
    </submittedName>
</protein>
<evidence type="ECO:0000313" key="8">
    <source>
        <dbReference type="Proteomes" id="UP000799772"/>
    </source>
</evidence>
<evidence type="ECO:0000256" key="1">
    <source>
        <dbReference type="ARBA" id="ARBA00004123"/>
    </source>
</evidence>
<name>A0A9P4ID22_9PEZI</name>
<evidence type="ECO:0000256" key="3">
    <source>
        <dbReference type="ARBA" id="ARBA00005470"/>
    </source>
</evidence>
<keyword evidence="5" id="KW-0539">Nucleus</keyword>
<dbReference type="GO" id="GO:0005634">
    <property type="term" value="C:nucleus"/>
    <property type="evidence" value="ECO:0007669"/>
    <property type="project" value="UniProtKB-SubCell"/>
</dbReference>
<comment type="caution">
    <text evidence="7">The sequence shown here is derived from an EMBL/GenBank/DDBJ whole genome shotgun (WGS) entry which is preliminary data.</text>
</comment>
<dbReference type="CDD" id="cd22647">
    <property type="entry name" value="CTF3_NTD_HEAT"/>
    <property type="match status" value="1"/>
</dbReference>
<comment type="similarity">
    <text evidence="3">Belongs to the CENP-I/CTF3 family.</text>
</comment>
<proteinExistence type="inferred from homology"/>
<keyword evidence="8" id="KW-1185">Reference proteome</keyword>
<dbReference type="InterPro" id="IPR012485">
    <property type="entry name" value="CENP-I"/>
</dbReference>
<keyword evidence="6" id="KW-0137">Centromere</keyword>
<keyword evidence="4" id="KW-0158">Chromosome</keyword>
<organism evidence="7 8">
    <name type="scientific">Rhizodiscina lignyota</name>
    <dbReference type="NCBI Taxonomy" id="1504668"/>
    <lineage>
        <taxon>Eukaryota</taxon>
        <taxon>Fungi</taxon>
        <taxon>Dikarya</taxon>
        <taxon>Ascomycota</taxon>
        <taxon>Pezizomycotina</taxon>
        <taxon>Dothideomycetes</taxon>
        <taxon>Pleosporomycetidae</taxon>
        <taxon>Aulographales</taxon>
        <taxon>Rhizodiscinaceae</taxon>
        <taxon>Rhizodiscina</taxon>
    </lineage>
</organism>
<evidence type="ECO:0000256" key="5">
    <source>
        <dbReference type="ARBA" id="ARBA00023242"/>
    </source>
</evidence>
<dbReference type="EMBL" id="ML978128">
    <property type="protein sequence ID" value="KAF2097447.1"/>
    <property type="molecule type" value="Genomic_DNA"/>
</dbReference>
<dbReference type="GO" id="GO:0000939">
    <property type="term" value="C:inner kinetochore"/>
    <property type="evidence" value="ECO:0007669"/>
    <property type="project" value="TreeGrafter"/>
</dbReference>
<reference evidence="7" key="1">
    <citation type="journal article" date="2020" name="Stud. Mycol.">
        <title>101 Dothideomycetes genomes: a test case for predicting lifestyles and emergence of pathogens.</title>
        <authorList>
            <person name="Haridas S."/>
            <person name="Albert R."/>
            <person name="Binder M."/>
            <person name="Bloem J."/>
            <person name="Labutti K."/>
            <person name="Salamov A."/>
            <person name="Andreopoulos B."/>
            <person name="Baker S."/>
            <person name="Barry K."/>
            <person name="Bills G."/>
            <person name="Bluhm B."/>
            <person name="Cannon C."/>
            <person name="Castanera R."/>
            <person name="Culley D."/>
            <person name="Daum C."/>
            <person name="Ezra D."/>
            <person name="Gonzalez J."/>
            <person name="Henrissat B."/>
            <person name="Kuo A."/>
            <person name="Liang C."/>
            <person name="Lipzen A."/>
            <person name="Lutzoni F."/>
            <person name="Magnuson J."/>
            <person name="Mondo S."/>
            <person name="Nolan M."/>
            <person name="Ohm R."/>
            <person name="Pangilinan J."/>
            <person name="Park H.-J."/>
            <person name="Ramirez L."/>
            <person name="Alfaro M."/>
            <person name="Sun H."/>
            <person name="Tritt A."/>
            <person name="Yoshinaga Y."/>
            <person name="Zwiers L.-H."/>
            <person name="Turgeon B."/>
            <person name="Goodwin S."/>
            <person name="Spatafora J."/>
            <person name="Crous P."/>
            <person name="Grigoriev I."/>
        </authorList>
    </citation>
    <scope>NUCLEOTIDE SEQUENCE</scope>
    <source>
        <strain evidence="7">CBS 133067</strain>
    </source>
</reference>
<comment type="subcellular location">
    <subcellularLocation>
        <location evidence="2">Chromosome</location>
        <location evidence="2">Centromere</location>
    </subcellularLocation>
    <subcellularLocation>
        <location evidence="1">Nucleus</location>
    </subcellularLocation>
</comment>
<evidence type="ECO:0000313" key="7">
    <source>
        <dbReference type="EMBL" id="KAF2097447.1"/>
    </source>
</evidence>
<dbReference type="AlphaFoldDB" id="A0A9P4ID22"/>
<dbReference type="GO" id="GO:0034080">
    <property type="term" value="P:CENP-A containing chromatin assembly"/>
    <property type="evidence" value="ECO:0007669"/>
    <property type="project" value="TreeGrafter"/>
</dbReference>
<dbReference type="PANTHER" id="PTHR48208:SF2">
    <property type="entry name" value="CENTROMERE PROTEIN I"/>
    <property type="match status" value="1"/>
</dbReference>
<accession>A0A9P4ID22</accession>
<dbReference type="OrthoDB" id="6347512at2759"/>
<dbReference type="PANTHER" id="PTHR48208">
    <property type="entry name" value="CENTROMERE PROTEIN I"/>
    <property type="match status" value="1"/>
</dbReference>
<dbReference type="GO" id="GO:0000070">
    <property type="term" value="P:mitotic sister chromatid segregation"/>
    <property type="evidence" value="ECO:0007669"/>
    <property type="project" value="TreeGrafter"/>
</dbReference>
<evidence type="ECO:0000256" key="4">
    <source>
        <dbReference type="ARBA" id="ARBA00022454"/>
    </source>
</evidence>
<gene>
    <name evidence="7" type="ORF">NA57DRAFT_58033</name>
</gene>
<dbReference type="Proteomes" id="UP000799772">
    <property type="component" value="Unassembled WGS sequence"/>
</dbReference>
<sequence>MEDSEDNVARRGSVEASIGALAAASKLSPRLRTVNISDLTNEICSESYENGFDVSNLEAIVNLVTVKSELDQTSVATLIKHLFPAGSVPNSVVLTIVGCLGQGQLKPTPSAQALLVRWLSNVYSCMVEPSMLSKVYGVLFGLLDMISLRAALCHLLALITRRRSGVSLKADAEWRTRLVVIQNANLGQVQQHSYSNGFKIKRHMHVKNVPSVVPRVHTLRAFESSVTLEEVDSMEDLIDGLEKIEPPSQLASVVGDSLLHKYLLLKPKEATTNRLELWLARCFDEILEEASYEENKSGAFEKELLEALLVYAKINKTLLPVIEDFLRNLLRERGGTSHIPILLSLLTFLRPQDFGETPAMLRDPGALERLVDFYTVLLRRWTVIRSHDPTSSIVDERIIRELSRHVSTLHVSALASSAAESSVLRYYEQLPSLFRSWDSSSGQAPLLILPPPQTVYLLGFSFALDNLSRICAILATYKVAFEEGIKASVRFPSETTARFNGYLMDFCNLLWRSRAFTTADTNSAGCLCPEALVASLRTYVAAVDPEYSISAMFGLPHNALICALSLKVLQESEDEAAASGMPELARHVGPASQRTLAALTKEGGLTISWKEYRVQVLQWLGRNGIGGIMELMFVTMKDLMK</sequence>
<dbReference type="Pfam" id="PF07778">
    <property type="entry name" value="CENP-I"/>
    <property type="match status" value="2"/>
</dbReference>
<evidence type="ECO:0000256" key="6">
    <source>
        <dbReference type="ARBA" id="ARBA00023328"/>
    </source>
</evidence>